<dbReference type="Proteomes" id="UP001497525">
    <property type="component" value="Unassembled WGS sequence"/>
</dbReference>
<evidence type="ECO:0000256" key="1">
    <source>
        <dbReference type="SAM" id="Coils"/>
    </source>
</evidence>
<feature type="region of interest" description="Disordered" evidence="2">
    <location>
        <begin position="134"/>
        <end position="158"/>
    </location>
</feature>
<evidence type="ECO:0008006" key="6">
    <source>
        <dbReference type="Google" id="ProtNLM"/>
    </source>
</evidence>
<feature type="compositionally biased region" description="Polar residues" evidence="2">
    <location>
        <begin position="134"/>
        <end position="143"/>
    </location>
</feature>
<dbReference type="InterPro" id="IPR049039">
    <property type="entry name" value="RMD1-3_a_helical_rpt"/>
</dbReference>
<feature type="coiled-coil region" evidence="1">
    <location>
        <begin position="78"/>
        <end position="105"/>
    </location>
</feature>
<dbReference type="PANTHER" id="PTHR16056:SF37">
    <property type="entry name" value="REGULATOR OF MICROTUBULE DYNAMICS PROTEIN 3-LIKE ISOFORM X1"/>
    <property type="match status" value="1"/>
</dbReference>
<dbReference type="InterPro" id="IPR011990">
    <property type="entry name" value="TPR-like_helical_dom_sf"/>
</dbReference>
<dbReference type="GO" id="GO:0008017">
    <property type="term" value="F:microtubule binding"/>
    <property type="evidence" value="ECO:0007669"/>
    <property type="project" value="TreeGrafter"/>
</dbReference>
<reference evidence="4" key="1">
    <citation type="submission" date="2024-06" db="EMBL/GenBank/DDBJ databases">
        <authorList>
            <person name="Liu X."/>
            <person name="Lenzi L."/>
            <person name="Haldenby T S."/>
            <person name="Uol C."/>
        </authorList>
    </citation>
    <scope>NUCLEOTIDE SEQUENCE</scope>
</reference>
<evidence type="ECO:0000256" key="2">
    <source>
        <dbReference type="SAM" id="MobiDB-lite"/>
    </source>
</evidence>
<dbReference type="Pfam" id="PF21033">
    <property type="entry name" value="RMD1-3"/>
    <property type="match status" value="1"/>
</dbReference>
<comment type="caution">
    <text evidence="4">The sequence shown here is derived from an EMBL/GenBank/DDBJ whole genome shotgun (WGS) entry which is preliminary data.</text>
</comment>
<dbReference type="EMBL" id="CAXLJL010000156">
    <property type="protein sequence ID" value="CAL5133137.1"/>
    <property type="molecule type" value="Genomic_DNA"/>
</dbReference>
<keyword evidence="1" id="KW-0175">Coiled coil</keyword>
<accession>A0AAV2T6M6</accession>
<evidence type="ECO:0000256" key="3">
    <source>
        <dbReference type="SAM" id="Phobius"/>
    </source>
</evidence>
<dbReference type="GO" id="GO:0005739">
    <property type="term" value="C:mitochondrion"/>
    <property type="evidence" value="ECO:0007669"/>
    <property type="project" value="TreeGrafter"/>
</dbReference>
<evidence type="ECO:0000313" key="4">
    <source>
        <dbReference type="EMBL" id="CAL5133137.1"/>
    </source>
</evidence>
<proteinExistence type="predicted"/>
<sequence length="469" mass="52893">MSDGPDAISPSSALKATRSLLVEVTNEVIARVARKFHRRMVAYALLGTSLGFGAGVAVHALWRGWAAPNGDQYENVRLNKIMAELMDMRQELSEVRRALRLDEDRLEAISPFYISDQEDEFFDLDNESSSVEEFASPASSGMITPTEHPTSRRGHVRVGPSVPKEVMDELDQLALLAMGECQTVSPHTKMGAAGDELSLATQAFSRCLVYRTKYRRSPEFLWRFARAAFLASTDASSDAVSSTSLRDNSIVDAGTSASTHSLYSLNDLAYNLTTRRQFVETGLAIARRALRLGLLAHASEKDPLSNRSMAQIYKWLAVMVGLASDFGGIQQRIMYGHEFKDLIDKAIELDPEDALSHHLKGRWCYQVYHLKWIERQFASRLFATPPVATIEEAEAEFQETEKLLPDFYAANQLFIAKCYISRSDYKQAGIWLNKSKQLIDRNRDPPPHLDTREIQEEVNSLIYKYSRYF</sequence>
<feature type="transmembrane region" description="Helical" evidence="3">
    <location>
        <begin position="41"/>
        <end position="62"/>
    </location>
</feature>
<dbReference type="Gene3D" id="1.25.40.10">
    <property type="entry name" value="Tetratricopeptide repeat domain"/>
    <property type="match status" value="1"/>
</dbReference>
<protein>
    <recommendedName>
        <fullName evidence="6">Regulator of microtubule dynamics protein 3</fullName>
    </recommendedName>
</protein>
<dbReference type="PANTHER" id="PTHR16056">
    <property type="entry name" value="REGULATOR OF MICROTUBULE DYNAMICS PROTEIN"/>
    <property type="match status" value="1"/>
</dbReference>
<organism evidence="4 5">
    <name type="scientific">Calicophoron daubneyi</name>
    <name type="common">Rumen fluke</name>
    <name type="synonym">Paramphistomum daubneyi</name>
    <dbReference type="NCBI Taxonomy" id="300641"/>
    <lineage>
        <taxon>Eukaryota</taxon>
        <taxon>Metazoa</taxon>
        <taxon>Spiralia</taxon>
        <taxon>Lophotrochozoa</taxon>
        <taxon>Platyhelminthes</taxon>
        <taxon>Trematoda</taxon>
        <taxon>Digenea</taxon>
        <taxon>Plagiorchiida</taxon>
        <taxon>Pronocephalata</taxon>
        <taxon>Paramphistomoidea</taxon>
        <taxon>Paramphistomidae</taxon>
        <taxon>Calicophoron</taxon>
    </lineage>
</organism>
<dbReference type="GO" id="GO:0005876">
    <property type="term" value="C:spindle microtubule"/>
    <property type="evidence" value="ECO:0007669"/>
    <property type="project" value="TreeGrafter"/>
</dbReference>
<gene>
    <name evidence="4" type="ORF">CDAUBV1_LOCUS6412</name>
</gene>
<evidence type="ECO:0000313" key="5">
    <source>
        <dbReference type="Proteomes" id="UP001497525"/>
    </source>
</evidence>
<keyword evidence="3" id="KW-0472">Membrane</keyword>
<dbReference type="SUPFAM" id="SSF48452">
    <property type="entry name" value="TPR-like"/>
    <property type="match status" value="1"/>
</dbReference>
<name>A0AAV2T6M6_CALDB</name>
<dbReference type="GO" id="GO:0097431">
    <property type="term" value="C:mitotic spindle pole"/>
    <property type="evidence" value="ECO:0007669"/>
    <property type="project" value="TreeGrafter"/>
</dbReference>
<keyword evidence="3" id="KW-1133">Transmembrane helix</keyword>
<dbReference type="AlphaFoldDB" id="A0AAV2T6M6"/>
<keyword evidence="3" id="KW-0812">Transmembrane</keyword>